<dbReference type="PROSITE" id="PS50297">
    <property type="entry name" value="ANK_REP_REGION"/>
    <property type="match status" value="3"/>
</dbReference>
<evidence type="ECO:0000256" key="1">
    <source>
        <dbReference type="PROSITE-ProRule" id="PRU00023"/>
    </source>
</evidence>
<dbReference type="Pfam" id="PF12796">
    <property type="entry name" value="Ank_2"/>
    <property type="match status" value="1"/>
</dbReference>
<reference evidence="4" key="1">
    <citation type="submission" date="2021-09" db="EMBL/GenBank/DDBJ databases">
        <authorList>
            <consortium name="AG Swart"/>
            <person name="Singh M."/>
            <person name="Singh A."/>
            <person name="Seah K."/>
            <person name="Emmerich C."/>
        </authorList>
    </citation>
    <scope>NUCLEOTIDE SEQUENCE</scope>
    <source>
        <strain evidence="4">ATCC30299</strain>
    </source>
</reference>
<feature type="repeat" description="ANK" evidence="1">
    <location>
        <begin position="121"/>
        <end position="153"/>
    </location>
</feature>
<feature type="region of interest" description="Disordered" evidence="2">
    <location>
        <begin position="694"/>
        <end position="758"/>
    </location>
</feature>
<feature type="domain" description="Histone deacetylase" evidence="3">
    <location>
        <begin position="309"/>
        <end position="628"/>
    </location>
</feature>
<sequence length="758" mass="83976">MSYSESMPSLPKQSIHDLCKLGDEEALSEFLSSLEDTTSVLSHYNDEGMLPLHVALVNARPGCVITLLKAGADPCVPFEGLMPIHLSLALGQFKFYHQSCFRCLQAILEHSDVLVNARDRLGRTALHIAAISGLSEAITLLISKSIDPNLRDFSGRMAIHCAIEHNNEVCLQQMLQELGSDMLVCSDGNGDTPIHLAVRRGAWKCIPVLINLGSEAILTINNEHEQTPEDVANICGFTNEFQKAKNGVIPPPHSQGQCTVITHDNCKDHASLSTRDRELVAKQKKYQAENPYRIEILYLDSFGSLLIDEFADNINWIKNPPLVNIADILRVHEYSYFYQLEKFIKELEPNSGPVKFDRDTIVSDKSLDAAFAAAGSVTHAVDLVVTGKSKNAFCSIRPPGHHLGPSGAVDSDGEPDLTSAGFCLLNNVAIGAAYAIYNYRGNINKVAIVDFDVHHGNGTEAIVKNLKPSKHVHAIDLNNIGIKANITSRSYKPWLSADDSKNVLFISSHGYGEDFGGKFYPYSGTYCGPEEDYPAGILNLPMSYGTESSIFRQNYREKVFPRLLEFQPDLIMISAGFDGHGLDSINHGFMDLDEDDFTWITENLIKIANTCCQGRIVSVLEGGYRIKGGIVSALAQSVAAHVMALMNATNEYYTQPDMLSVERDSQKMELKRKIKEENVGMRLRRRKIVNNENSLDMDANEWDSMESGEENEEEEEEDEETEEGDEDKSGDHAEEAATEETEINHENSTIDEQKVIGI</sequence>
<dbReference type="SUPFAM" id="SSF52768">
    <property type="entry name" value="Arginase/deacetylase"/>
    <property type="match status" value="1"/>
</dbReference>
<dbReference type="InterPro" id="IPR000286">
    <property type="entry name" value="HDACs"/>
</dbReference>
<dbReference type="GO" id="GO:0004407">
    <property type="term" value="F:histone deacetylase activity"/>
    <property type="evidence" value="ECO:0007669"/>
    <property type="project" value="TreeGrafter"/>
</dbReference>
<accession>A0AAU9JSI5</accession>
<keyword evidence="5" id="KW-1185">Reference proteome</keyword>
<dbReference type="Gene3D" id="1.25.40.20">
    <property type="entry name" value="Ankyrin repeat-containing domain"/>
    <property type="match status" value="1"/>
</dbReference>
<dbReference type="EMBL" id="CAJZBQ010000045">
    <property type="protein sequence ID" value="CAG9328056.1"/>
    <property type="molecule type" value="Genomic_DNA"/>
</dbReference>
<dbReference type="SUPFAM" id="SSF48403">
    <property type="entry name" value="Ankyrin repeat"/>
    <property type="match status" value="1"/>
</dbReference>
<dbReference type="CDD" id="cd11599">
    <property type="entry name" value="HDAC_classII_2"/>
    <property type="match status" value="1"/>
</dbReference>
<organism evidence="4 5">
    <name type="scientific">Blepharisma stoltei</name>
    <dbReference type="NCBI Taxonomy" id="1481888"/>
    <lineage>
        <taxon>Eukaryota</taxon>
        <taxon>Sar</taxon>
        <taxon>Alveolata</taxon>
        <taxon>Ciliophora</taxon>
        <taxon>Postciliodesmatophora</taxon>
        <taxon>Heterotrichea</taxon>
        <taxon>Heterotrichida</taxon>
        <taxon>Blepharismidae</taxon>
        <taxon>Blepharisma</taxon>
    </lineage>
</organism>
<evidence type="ECO:0000256" key="2">
    <source>
        <dbReference type="SAM" id="MobiDB-lite"/>
    </source>
</evidence>
<dbReference type="SMART" id="SM00248">
    <property type="entry name" value="ANK"/>
    <property type="match status" value="4"/>
</dbReference>
<dbReference type="Gene3D" id="3.40.800.20">
    <property type="entry name" value="Histone deacetylase domain"/>
    <property type="match status" value="1"/>
</dbReference>
<dbReference type="GO" id="GO:0000118">
    <property type="term" value="C:histone deacetylase complex"/>
    <property type="evidence" value="ECO:0007669"/>
    <property type="project" value="TreeGrafter"/>
</dbReference>
<feature type="repeat" description="ANK" evidence="1">
    <location>
        <begin position="47"/>
        <end position="73"/>
    </location>
</feature>
<dbReference type="PANTHER" id="PTHR10625">
    <property type="entry name" value="HISTONE DEACETYLASE HDAC1-RELATED"/>
    <property type="match status" value="1"/>
</dbReference>
<keyword evidence="1" id="KW-0040">ANK repeat</keyword>
<proteinExistence type="predicted"/>
<dbReference type="Proteomes" id="UP001162131">
    <property type="component" value="Unassembled WGS sequence"/>
</dbReference>
<feature type="compositionally biased region" description="Acidic residues" evidence="2">
    <location>
        <begin position="698"/>
        <end position="726"/>
    </location>
</feature>
<evidence type="ECO:0000313" key="4">
    <source>
        <dbReference type="EMBL" id="CAG9328056.1"/>
    </source>
</evidence>
<dbReference type="GO" id="GO:0040029">
    <property type="term" value="P:epigenetic regulation of gene expression"/>
    <property type="evidence" value="ECO:0007669"/>
    <property type="project" value="TreeGrafter"/>
</dbReference>
<dbReference type="Pfam" id="PF00850">
    <property type="entry name" value="Hist_deacetyl"/>
    <property type="match status" value="1"/>
</dbReference>
<dbReference type="InterPro" id="IPR002110">
    <property type="entry name" value="Ankyrin_rpt"/>
</dbReference>
<dbReference type="PANTHER" id="PTHR10625:SF26">
    <property type="entry name" value="HISTONE DEACETYLASE DOMAIN-CONTAINING PROTEIN"/>
    <property type="match status" value="1"/>
</dbReference>
<dbReference type="InterPro" id="IPR037138">
    <property type="entry name" value="His_deacetylse_dom_sf"/>
</dbReference>
<feature type="repeat" description="ANK" evidence="1">
    <location>
        <begin position="189"/>
        <end position="215"/>
    </location>
</feature>
<evidence type="ECO:0000313" key="5">
    <source>
        <dbReference type="Proteomes" id="UP001162131"/>
    </source>
</evidence>
<evidence type="ECO:0000259" key="3">
    <source>
        <dbReference type="Pfam" id="PF00850"/>
    </source>
</evidence>
<dbReference type="PROSITE" id="PS50088">
    <property type="entry name" value="ANK_REPEAT"/>
    <property type="match status" value="3"/>
</dbReference>
<name>A0AAU9JSI5_9CILI</name>
<gene>
    <name evidence="4" type="ORF">BSTOLATCC_MIC45515</name>
</gene>
<dbReference type="PRINTS" id="PR01270">
    <property type="entry name" value="HDASUPER"/>
</dbReference>
<protein>
    <recommendedName>
        <fullName evidence="3">Histone deacetylase domain-containing protein</fullName>
    </recommendedName>
</protein>
<dbReference type="AlphaFoldDB" id="A0AAU9JSI5"/>
<dbReference type="InterPro" id="IPR023696">
    <property type="entry name" value="Ureohydrolase_dom_sf"/>
</dbReference>
<dbReference type="InterPro" id="IPR023801">
    <property type="entry name" value="His_deacetylse_dom"/>
</dbReference>
<dbReference type="GO" id="GO:0005737">
    <property type="term" value="C:cytoplasm"/>
    <property type="evidence" value="ECO:0007669"/>
    <property type="project" value="TreeGrafter"/>
</dbReference>
<comment type="caution">
    <text evidence="4">The sequence shown here is derived from an EMBL/GenBank/DDBJ whole genome shotgun (WGS) entry which is preliminary data.</text>
</comment>
<dbReference type="InterPro" id="IPR036770">
    <property type="entry name" value="Ankyrin_rpt-contain_sf"/>
</dbReference>